<dbReference type="Pfam" id="PF01535">
    <property type="entry name" value="PPR"/>
    <property type="match status" value="2"/>
</dbReference>
<evidence type="ECO:0008006" key="6">
    <source>
        <dbReference type="Google" id="ProtNLM"/>
    </source>
</evidence>
<dbReference type="Pfam" id="PF13041">
    <property type="entry name" value="PPR_2"/>
    <property type="match status" value="2"/>
</dbReference>
<dbReference type="Gene3D" id="1.25.40.10">
    <property type="entry name" value="Tetratricopeptide repeat domain"/>
    <property type="match status" value="4"/>
</dbReference>
<feature type="repeat" description="PPR" evidence="3">
    <location>
        <begin position="182"/>
        <end position="216"/>
    </location>
</feature>
<sequence>MTSKGIATKWSSTPLAPSHLLRLIRLEPDSLSALRLFETATASGSCPNTATVSLLSSRLAASGHFSLSFSVLSQSLSPAPEHTFLSLLRSLGHARRPLAALRLFRLAPKSLSLPHSAKSYNAVLALLVSNGQIPLALSLFDEMRKENVVPTVGTHNVMLKALCVSGYVDKAVGLFRGMVEVDACSYNIIIDGLCKNGKLQDAKELFDEMPKRGIEATVVSFTALIHWFLKSGDVGSAMEMFSEMCKRGISPNKVTYSSLIDGLCKEGQSIMAYDLLNRMIKERISPNGLTYRSLVCGLCKGERLNEAMEVFDRMRLHGKKPDADLFGKIITGLCISGCVHQAANYLDEMVLIGILPNRVTRSLHVRIHNDVILGLCKGEIQFARAFQVYLSTRTCGISVEPKTFQALVVCLCKKEEGEMAYRVVHDMLLEKCLPERSVWHSIVDMLAPKEPMYPKLLNISIIILKLEKQTYTQQLTE</sequence>
<dbReference type="AlphaFoldDB" id="A0A9Q0C548"/>
<dbReference type="InterPro" id="IPR011990">
    <property type="entry name" value="TPR-like_helical_dom_sf"/>
</dbReference>
<dbReference type="PANTHER" id="PTHR45613">
    <property type="entry name" value="PENTATRICOPEPTIDE REPEAT-CONTAINING PROTEIN"/>
    <property type="match status" value="1"/>
</dbReference>
<evidence type="ECO:0000256" key="3">
    <source>
        <dbReference type="PROSITE-ProRule" id="PRU00708"/>
    </source>
</evidence>
<comment type="caution">
    <text evidence="4">The sequence shown here is derived from an EMBL/GenBank/DDBJ whole genome shotgun (WGS) entry which is preliminary data.</text>
</comment>
<keyword evidence="2" id="KW-0809">Transit peptide</keyword>
<dbReference type="Proteomes" id="UP001151287">
    <property type="component" value="Unassembled WGS sequence"/>
</dbReference>
<feature type="repeat" description="PPR" evidence="3">
    <location>
        <begin position="252"/>
        <end position="286"/>
    </location>
</feature>
<feature type="repeat" description="PPR" evidence="3">
    <location>
        <begin position="217"/>
        <end position="251"/>
    </location>
</feature>
<gene>
    <name evidence="4" type="ORF">LUZ63_018861</name>
</gene>
<keyword evidence="1" id="KW-0677">Repeat</keyword>
<dbReference type="Pfam" id="PF12854">
    <property type="entry name" value="PPR_1"/>
    <property type="match status" value="2"/>
</dbReference>
<protein>
    <recommendedName>
        <fullName evidence="6">Pentatricopeptide repeat-containing protein</fullName>
    </recommendedName>
</protein>
<dbReference type="PANTHER" id="PTHR45613:SF9">
    <property type="entry name" value="MITOCHONDRIAL GROUP I INTRON SPLICING FACTOR CCM1"/>
    <property type="match status" value="1"/>
</dbReference>
<evidence type="ECO:0000313" key="4">
    <source>
        <dbReference type="EMBL" id="KAJ1687471.1"/>
    </source>
</evidence>
<accession>A0A9Q0C548</accession>
<reference evidence="4" key="1">
    <citation type="journal article" date="2022" name="Cell">
        <title>Repeat-based holocentromeres influence genome architecture and karyotype evolution.</title>
        <authorList>
            <person name="Hofstatter P.G."/>
            <person name="Thangavel G."/>
            <person name="Lux T."/>
            <person name="Neumann P."/>
            <person name="Vondrak T."/>
            <person name="Novak P."/>
            <person name="Zhang M."/>
            <person name="Costa L."/>
            <person name="Castellani M."/>
            <person name="Scott A."/>
            <person name="Toegelov H."/>
            <person name="Fuchs J."/>
            <person name="Mata-Sucre Y."/>
            <person name="Dias Y."/>
            <person name="Vanzela A.L.L."/>
            <person name="Huettel B."/>
            <person name="Almeida C.C.S."/>
            <person name="Simkova H."/>
            <person name="Souza G."/>
            <person name="Pedrosa-Harand A."/>
            <person name="Macas J."/>
            <person name="Mayer K.F.X."/>
            <person name="Houben A."/>
            <person name="Marques A."/>
        </authorList>
    </citation>
    <scope>NUCLEOTIDE SEQUENCE</scope>
    <source>
        <strain evidence="4">RhyBre1mFocal</strain>
    </source>
</reference>
<dbReference type="InterPro" id="IPR002885">
    <property type="entry name" value="PPR_rpt"/>
</dbReference>
<keyword evidence="5" id="KW-1185">Reference proteome</keyword>
<proteinExistence type="predicted"/>
<name>A0A9Q0C548_9POAL</name>
<evidence type="ECO:0000256" key="2">
    <source>
        <dbReference type="ARBA" id="ARBA00022946"/>
    </source>
</evidence>
<feature type="repeat" description="PPR" evidence="3">
    <location>
        <begin position="116"/>
        <end position="150"/>
    </location>
</feature>
<organism evidence="4 5">
    <name type="scientific">Rhynchospora breviuscula</name>
    <dbReference type="NCBI Taxonomy" id="2022672"/>
    <lineage>
        <taxon>Eukaryota</taxon>
        <taxon>Viridiplantae</taxon>
        <taxon>Streptophyta</taxon>
        <taxon>Embryophyta</taxon>
        <taxon>Tracheophyta</taxon>
        <taxon>Spermatophyta</taxon>
        <taxon>Magnoliopsida</taxon>
        <taxon>Liliopsida</taxon>
        <taxon>Poales</taxon>
        <taxon>Cyperaceae</taxon>
        <taxon>Cyperoideae</taxon>
        <taxon>Rhynchosporeae</taxon>
        <taxon>Rhynchospora</taxon>
    </lineage>
</organism>
<evidence type="ECO:0000256" key="1">
    <source>
        <dbReference type="ARBA" id="ARBA00022737"/>
    </source>
</evidence>
<dbReference type="OrthoDB" id="185373at2759"/>
<dbReference type="EMBL" id="JAMQYH010000005">
    <property type="protein sequence ID" value="KAJ1687471.1"/>
    <property type="molecule type" value="Genomic_DNA"/>
</dbReference>
<dbReference type="NCBIfam" id="TIGR00756">
    <property type="entry name" value="PPR"/>
    <property type="match status" value="7"/>
</dbReference>
<feature type="repeat" description="PPR" evidence="3">
    <location>
        <begin position="322"/>
        <end position="356"/>
    </location>
</feature>
<feature type="repeat" description="PPR" evidence="3">
    <location>
        <begin position="287"/>
        <end position="321"/>
    </location>
</feature>
<dbReference type="PROSITE" id="PS51375">
    <property type="entry name" value="PPR"/>
    <property type="match status" value="6"/>
</dbReference>
<evidence type="ECO:0000313" key="5">
    <source>
        <dbReference type="Proteomes" id="UP001151287"/>
    </source>
</evidence>